<reference evidence="1" key="1">
    <citation type="journal article" date="2014" name="Front. Microbiol.">
        <title>High frequency of phylogenetically diverse reductive dehalogenase-homologous genes in deep subseafloor sedimentary metagenomes.</title>
        <authorList>
            <person name="Kawai M."/>
            <person name="Futagami T."/>
            <person name="Toyoda A."/>
            <person name="Takaki Y."/>
            <person name="Nishi S."/>
            <person name="Hori S."/>
            <person name="Arai W."/>
            <person name="Tsubouchi T."/>
            <person name="Morono Y."/>
            <person name="Uchiyama I."/>
            <person name="Ito T."/>
            <person name="Fujiyama A."/>
            <person name="Inagaki F."/>
            <person name="Takami H."/>
        </authorList>
    </citation>
    <scope>NUCLEOTIDE SEQUENCE</scope>
    <source>
        <strain evidence="1">Expedition CK06-06</strain>
    </source>
</reference>
<organism evidence="1">
    <name type="scientific">marine sediment metagenome</name>
    <dbReference type="NCBI Taxonomy" id="412755"/>
    <lineage>
        <taxon>unclassified sequences</taxon>
        <taxon>metagenomes</taxon>
        <taxon>ecological metagenomes</taxon>
    </lineage>
</organism>
<accession>X0V4G2</accession>
<evidence type="ECO:0000313" key="1">
    <source>
        <dbReference type="EMBL" id="GAG13054.1"/>
    </source>
</evidence>
<dbReference type="EMBL" id="BARS01023614">
    <property type="protein sequence ID" value="GAG13054.1"/>
    <property type="molecule type" value="Genomic_DNA"/>
</dbReference>
<comment type="caution">
    <text evidence="1">The sequence shown here is derived from an EMBL/GenBank/DDBJ whole genome shotgun (WGS) entry which is preliminary data.</text>
</comment>
<dbReference type="AlphaFoldDB" id="X0V4G2"/>
<protein>
    <submittedName>
        <fullName evidence="1">Uncharacterized protein</fullName>
    </submittedName>
</protein>
<feature type="non-terminal residue" evidence="1">
    <location>
        <position position="1"/>
    </location>
</feature>
<sequence length="52" mass="5580">TDTVRKALLALADKWHERGDGPYVDDCVRELRAALAAETPTPAPTTKGDDDG</sequence>
<proteinExistence type="predicted"/>
<gene>
    <name evidence="1" type="ORF">S01H1_37586</name>
</gene>
<name>X0V4G2_9ZZZZ</name>